<proteinExistence type="predicted"/>
<feature type="domain" description="PurE" evidence="1">
    <location>
        <begin position="116"/>
        <end position="248"/>
    </location>
</feature>
<dbReference type="InterPro" id="IPR039476">
    <property type="entry name" value="P2CMN_synthase_LarB"/>
</dbReference>
<dbReference type="SUPFAM" id="SSF52255">
    <property type="entry name" value="N5-CAIR mutase (phosphoribosylaminoimidazole carboxylase, PurE)"/>
    <property type="match status" value="1"/>
</dbReference>
<dbReference type="SMART" id="SM01001">
    <property type="entry name" value="AIRC"/>
    <property type="match status" value="1"/>
</dbReference>
<name>A0ABP8EQI6_9MICO</name>
<dbReference type="PANTHER" id="PTHR43064">
    <property type="entry name" value="PHOSPHORIBOSYLAMINOIMIDAZOLE CARBOXYLASE-RELATED"/>
    <property type="match status" value="1"/>
</dbReference>
<dbReference type="RefSeq" id="WP_345037591.1">
    <property type="nucleotide sequence ID" value="NZ_BAABBA010000002.1"/>
</dbReference>
<evidence type="ECO:0000313" key="3">
    <source>
        <dbReference type="Proteomes" id="UP001499841"/>
    </source>
</evidence>
<reference evidence="3" key="1">
    <citation type="journal article" date="2019" name="Int. J. Syst. Evol. Microbiol.">
        <title>The Global Catalogue of Microorganisms (GCM) 10K type strain sequencing project: providing services to taxonomists for standard genome sequencing and annotation.</title>
        <authorList>
            <consortium name="The Broad Institute Genomics Platform"/>
            <consortium name="The Broad Institute Genome Sequencing Center for Infectious Disease"/>
            <person name="Wu L."/>
            <person name="Ma J."/>
        </authorList>
    </citation>
    <scope>NUCLEOTIDE SEQUENCE [LARGE SCALE GENOMIC DNA]</scope>
    <source>
        <strain evidence="3">JCM 17459</strain>
    </source>
</reference>
<comment type="caution">
    <text evidence="2">The sequence shown here is derived from an EMBL/GenBank/DDBJ whole genome shotgun (WGS) entry which is preliminary data.</text>
</comment>
<evidence type="ECO:0000313" key="2">
    <source>
        <dbReference type="EMBL" id="GAA4286284.1"/>
    </source>
</evidence>
<gene>
    <name evidence="2" type="primary">larB</name>
    <name evidence="2" type="ORF">GCM10022262_06430</name>
</gene>
<dbReference type="Gene3D" id="3.40.50.1970">
    <property type="match status" value="1"/>
</dbReference>
<organism evidence="2 3">
    <name type="scientific">Georgenia daeguensis</name>
    <dbReference type="NCBI Taxonomy" id="908355"/>
    <lineage>
        <taxon>Bacteria</taxon>
        <taxon>Bacillati</taxon>
        <taxon>Actinomycetota</taxon>
        <taxon>Actinomycetes</taxon>
        <taxon>Micrococcales</taxon>
        <taxon>Bogoriellaceae</taxon>
        <taxon>Georgenia</taxon>
    </lineage>
</organism>
<dbReference type="InterPro" id="IPR000031">
    <property type="entry name" value="PurE_dom"/>
</dbReference>
<keyword evidence="3" id="KW-1185">Reference proteome</keyword>
<sequence length="248" mass="25230">MADAPGPLTGVADGAAAARDLAVDGVAELDHDRARRRGYPEAVFCEGKSPAHLRAIATALLERHGGDPAPDVPRTLFTRADAERAQAVLDVLPDALHEPEARLLAWPPTPPEPTGGLVVVACAGTSDLPVAREAELTARFLGRRTELVVDVGVAGLHRILARTETLRAAAAVIVVAGMDGALPGVVAGLVSAPVVAVPTSVGYGAAFEGLAPLLTMLNACAPGVGVVNIDNGYGGGHLAAQIAAPRRD</sequence>
<accession>A0ABP8EQI6</accession>
<dbReference type="Pfam" id="PF00731">
    <property type="entry name" value="AIRC"/>
    <property type="match status" value="1"/>
</dbReference>
<evidence type="ECO:0000259" key="1">
    <source>
        <dbReference type="SMART" id="SM01001"/>
    </source>
</evidence>
<dbReference type="Proteomes" id="UP001499841">
    <property type="component" value="Unassembled WGS sequence"/>
</dbReference>
<dbReference type="PANTHER" id="PTHR43064:SF1">
    <property type="entry name" value="SLL1489 PROTEIN"/>
    <property type="match status" value="1"/>
</dbReference>
<dbReference type="NCBIfam" id="NF033503">
    <property type="entry name" value="LarB"/>
    <property type="match status" value="1"/>
</dbReference>
<dbReference type="EMBL" id="BAABBA010000002">
    <property type="protein sequence ID" value="GAA4286284.1"/>
    <property type="molecule type" value="Genomic_DNA"/>
</dbReference>
<protein>
    <submittedName>
        <fullName evidence="2">Nickel pincer cofactor biosynthesis protein LarB</fullName>
    </submittedName>
</protein>